<dbReference type="InterPro" id="IPR013087">
    <property type="entry name" value="Znf_C2H2_type"/>
</dbReference>
<dbReference type="InterPro" id="IPR036236">
    <property type="entry name" value="Znf_C2H2_sf"/>
</dbReference>
<evidence type="ECO:0000256" key="4">
    <source>
        <dbReference type="ARBA" id="ARBA00022771"/>
    </source>
</evidence>
<keyword evidence="7" id="KW-0804">Transcription</keyword>
<reference evidence="12 13" key="1">
    <citation type="submission" date="2022-12" db="EMBL/GenBank/DDBJ databases">
        <title>Chromosome-level genome of Tegillarca granosa.</title>
        <authorList>
            <person name="Kim J."/>
        </authorList>
    </citation>
    <scope>NUCLEOTIDE SEQUENCE [LARGE SCALE GENOMIC DNA]</scope>
    <source>
        <strain evidence="12">Teg-2019</strain>
        <tissue evidence="12">Adductor muscle</tissue>
    </source>
</reference>
<keyword evidence="13" id="KW-1185">Reference proteome</keyword>
<dbReference type="PANTHER" id="PTHR45993">
    <property type="entry name" value="B-CELL LYMPHOMA/LEUKEMIA 11"/>
    <property type="match status" value="1"/>
</dbReference>
<evidence type="ECO:0000256" key="1">
    <source>
        <dbReference type="ARBA" id="ARBA00004123"/>
    </source>
</evidence>
<name>A0ABQ9F714_TEGGR</name>
<dbReference type="EMBL" id="JARBDR010000496">
    <property type="protein sequence ID" value="KAJ8311398.1"/>
    <property type="molecule type" value="Genomic_DNA"/>
</dbReference>
<dbReference type="PROSITE" id="PS50157">
    <property type="entry name" value="ZINC_FINGER_C2H2_2"/>
    <property type="match status" value="3"/>
</dbReference>
<feature type="domain" description="C2H2-type" evidence="11">
    <location>
        <begin position="27"/>
        <end position="54"/>
    </location>
</feature>
<evidence type="ECO:0000256" key="10">
    <source>
        <dbReference type="SAM" id="MobiDB-lite"/>
    </source>
</evidence>
<dbReference type="SMART" id="SM00355">
    <property type="entry name" value="ZnF_C2H2"/>
    <property type="match status" value="5"/>
</dbReference>
<feature type="compositionally biased region" description="Polar residues" evidence="10">
    <location>
        <begin position="271"/>
        <end position="281"/>
    </location>
</feature>
<evidence type="ECO:0000256" key="9">
    <source>
        <dbReference type="PROSITE-ProRule" id="PRU00042"/>
    </source>
</evidence>
<keyword evidence="2" id="KW-0479">Metal-binding</keyword>
<evidence type="ECO:0000259" key="11">
    <source>
        <dbReference type="PROSITE" id="PS50157"/>
    </source>
</evidence>
<dbReference type="PANTHER" id="PTHR45993:SF10">
    <property type="entry name" value="ZINC FINGER PROTEIN 208 ISOFORM X1-RELATED"/>
    <property type="match status" value="1"/>
</dbReference>
<evidence type="ECO:0000256" key="3">
    <source>
        <dbReference type="ARBA" id="ARBA00022737"/>
    </source>
</evidence>
<feature type="region of interest" description="Disordered" evidence="10">
    <location>
        <begin position="1"/>
        <end position="21"/>
    </location>
</feature>
<evidence type="ECO:0000256" key="6">
    <source>
        <dbReference type="ARBA" id="ARBA00023015"/>
    </source>
</evidence>
<comment type="caution">
    <text evidence="12">The sequence shown here is derived from an EMBL/GenBank/DDBJ whole genome shotgun (WGS) entry which is preliminary data.</text>
</comment>
<evidence type="ECO:0000256" key="7">
    <source>
        <dbReference type="ARBA" id="ARBA00023163"/>
    </source>
</evidence>
<dbReference type="PROSITE" id="PS00028">
    <property type="entry name" value="ZINC_FINGER_C2H2_1"/>
    <property type="match status" value="4"/>
</dbReference>
<keyword evidence="6" id="KW-0805">Transcription regulation</keyword>
<keyword evidence="4 9" id="KW-0863">Zinc-finger</keyword>
<dbReference type="Proteomes" id="UP001217089">
    <property type="component" value="Unassembled WGS sequence"/>
</dbReference>
<dbReference type="SUPFAM" id="SSF57667">
    <property type="entry name" value="beta-beta-alpha zinc fingers"/>
    <property type="match status" value="2"/>
</dbReference>
<feature type="domain" description="C2H2-type" evidence="11">
    <location>
        <begin position="113"/>
        <end position="140"/>
    </location>
</feature>
<dbReference type="Gene3D" id="3.30.160.60">
    <property type="entry name" value="Classic Zinc Finger"/>
    <property type="match status" value="3"/>
</dbReference>
<proteinExistence type="predicted"/>
<keyword evidence="8" id="KW-0539">Nucleus</keyword>
<feature type="compositionally biased region" description="Polar residues" evidence="10">
    <location>
        <begin position="368"/>
        <end position="384"/>
    </location>
</feature>
<sequence length="461" mass="51245">MSDANIMAESYSGEGQIQMSGDEDNKPMCKFCGKKFAQSSYIKAHMRLHTGEKPFACTFCPKRFSDCSNWKKHERIHIRQMGLSVDKVEETKPVFVLQSFQSQKVKSESGVGFACKICGKAFANASSLTAHRRIHSGERPYSDDAEVVKHESDKLDEETLPPIETFTSRADLLSAGFPFPPQMPPLLSAGPIHFPGAISLTGEITTPVNMFSPQLIPPGGVNIQTMLQDYKPAVSLPTITPVSVCSQKQIYDTSDTNVVSTTTARDRKYSTDSYTSRTLSTPDPACDSVSNKYENEKGTVRADNSEVETTQGTESVPKPPSEDSSFTSDHSDNNHSDEQQGISRQNLHSRLISSSSRKQRHPMRRYSGSGSMDPDTSTQLTTSHASEDSEINELYGQSEDDFLDSKSYRCEHCHIVFEDCTLYLLHNGFHSNDAEPFKCVICKSVCKDRIEFNCHLTSHIK</sequence>
<dbReference type="Pfam" id="PF00096">
    <property type="entry name" value="zf-C2H2"/>
    <property type="match status" value="3"/>
</dbReference>
<keyword evidence="3" id="KW-0677">Repeat</keyword>
<feature type="compositionally biased region" description="Basic and acidic residues" evidence="10">
    <location>
        <begin position="329"/>
        <end position="338"/>
    </location>
</feature>
<evidence type="ECO:0000256" key="8">
    <source>
        <dbReference type="ARBA" id="ARBA00023242"/>
    </source>
</evidence>
<keyword evidence="5" id="KW-0862">Zinc</keyword>
<evidence type="ECO:0000313" key="12">
    <source>
        <dbReference type="EMBL" id="KAJ8311398.1"/>
    </source>
</evidence>
<feature type="region of interest" description="Disordered" evidence="10">
    <location>
        <begin position="257"/>
        <end position="389"/>
    </location>
</feature>
<gene>
    <name evidence="12" type="ORF">KUTeg_010753</name>
</gene>
<evidence type="ECO:0000256" key="5">
    <source>
        <dbReference type="ARBA" id="ARBA00022833"/>
    </source>
</evidence>
<organism evidence="12 13">
    <name type="scientific">Tegillarca granosa</name>
    <name type="common">Malaysian cockle</name>
    <name type="synonym">Anadara granosa</name>
    <dbReference type="NCBI Taxonomy" id="220873"/>
    <lineage>
        <taxon>Eukaryota</taxon>
        <taxon>Metazoa</taxon>
        <taxon>Spiralia</taxon>
        <taxon>Lophotrochozoa</taxon>
        <taxon>Mollusca</taxon>
        <taxon>Bivalvia</taxon>
        <taxon>Autobranchia</taxon>
        <taxon>Pteriomorphia</taxon>
        <taxon>Arcoida</taxon>
        <taxon>Arcoidea</taxon>
        <taxon>Arcidae</taxon>
        <taxon>Tegillarca</taxon>
    </lineage>
</organism>
<feature type="compositionally biased region" description="Polar residues" evidence="10">
    <location>
        <begin position="339"/>
        <end position="356"/>
    </location>
</feature>
<feature type="domain" description="C2H2-type" evidence="11">
    <location>
        <begin position="55"/>
        <end position="82"/>
    </location>
</feature>
<evidence type="ECO:0000256" key="2">
    <source>
        <dbReference type="ARBA" id="ARBA00022723"/>
    </source>
</evidence>
<feature type="compositionally biased region" description="Basic and acidic residues" evidence="10">
    <location>
        <begin position="293"/>
        <end position="304"/>
    </location>
</feature>
<dbReference type="InterPro" id="IPR051497">
    <property type="entry name" value="Dev/Hematopoietic_TF"/>
</dbReference>
<accession>A0ABQ9F714</accession>
<comment type="subcellular location">
    <subcellularLocation>
        <location evidence="1">Nucleus</location>
    </subcellularLocation>
</comment>
<evidence type="ECO:0000313" key="13">
    <source>
        <dbReference type="Proteomes" id="UP001217089"/>
    </source>
</evidence>
<protein>
    <recommendedName>
        <fullName evidence="11">C2H2-type domain-containing protein</fullName>
    </recommendedName>
</protein>